<name>A0A164YFF8_DAUCS</name>
<organism evidence="1">
    <name type="scientific">Daucus carota subsp. sativus</name>
    <name type="common">Carrot</name>
    <dbReference type="NCBI Taxonomy" id="79200"/>
    <lineage>
        <taxon>Eukaryota</taxon>
        <taxon>Viridiplantae</taxon>
        <taxon>Streptophyta</taxon>
        <taxon>Embryophyta</taxon>
        <taxon>Tracheophyta</taxon>
        <taxon>Spermatophyta</taxon>
        <taxon>Magnoliopsida</taxon>
        <taxon>eudicotyledons</taxon>
        <taxon>Gunneridae</taxon>
        <taxon>Pentapetalae</taxon>
        <taxon>asterids</taxon>
        <taxon>campanulids</taxon>
        <taxon>Apiales</taxon>
        <taxon>Apiaceae</taxon>
        <taxon>Apioideae</taxon>
        <taxon>Scandiceae</taxon>
        <taxon>Daucinae</taxon>
        <taxon>Daucus</taxon>
        <taxon>Daucus sect. Daucus</taxon>
    </lineage>
</organism>
<comment type="caution">
    <text evidence="1">The sequence shown here is derived from an EMBL/GenBank/DDBJ whole genome shotgun (WGS) entry which is preliminary data.</text>
</comment>
<reference evidence="1" key="1">
    <citation type="journal article" date="2016" name="Nat. Genet.">
        <title>A high-quality carrot genome assembly provides new insights into carotenoid accumulation and asterid genome evolution.</title>
        <authorList>
            <person name="Iorizzo M."/>
            <person name="Ellison S."/>
            <person name="Senalik D."/>
            <person name="Zeng P."/>
            <person name="Satapoomin P."/>
            <person name="Huang J."/>
            <person name="Bowman M."/>
            <person name="Iovene M."/>
            <person name="Sanseverino W."/>
            <person name="Cavagnaro P."/>
            <person name="Yildiz M."/>
            <person name="Macko-Podgorni A."/>
            <person name="Moranska E."/>
            <person name="Grzebelus E."/>
            <person name="Grzebelus D."/>
            <person name="Ashrafi H."/>
            <person name="Zheng Z."/>
            <person name="Cheng S."/>
            <person name="Spooner D."/>
            <person name="Van Deynze A."/>
            <person name="Simon P."/>
        </authorList>
    </citation>
    <scope>NUCLEOTIDE SEQUENCE [LARGE SCALE GENOMIC DNA]</scope>
    <source>
        <tissue evidence="1">Leaf</tissue>
    </source>
</reference>
<dbReference type="EMBL" id="LNRQ01000005">
    <property type="protein sequence ID" value="KZM94434.1"/>
    <property type="molecule type" value="Genomic_DNA"/>
</dbReference>
<evidence type="ECO:0000313" key="1">
    <source>
        <dbReference type="EMBL" id="KZM94434.1"/>
    </source>
</evidence>
<dbReference type="AlphaFoldDB" id="A0A164YFF8"/>
<protein>
    <submittedName>
        <fullName evidence="1">Uncharacterized protein</fullName>
    </submittedName>
</protein>
<gene>
    <name evidence="1" type="ORF">DCAR_017677</name>
</gene>
<dbReference type="Gramene" id="KZM94434">
    <property type="protein sequence ID" value="KZM94434"/>
    <property type="gene ID" value="DCAR_017677"/>
</dbReference>
<proteinExistence type="predicted"/>
<sequence length="96" mass="10917">MWESTNPNTGEEYSLDMILMNDINKLTISDEKKMMAQAFSFYACKYLHKIIEIYSGHGKSNSVPCVFTREIALYRTTGSFSGLLVHTQAVNNRSDL</sequence>
<accession>A0A164YFF8</accession>